<proteinExistence type="predicted"/>
<dbReference type="EMBL" id="LAZR01008766">
    <property type="protein sequence ID" value="KKM76680.1"/>
    <property type="molecule type" value="Genomic_DNA"/>
</dbReference>
<dbReference type="AlphaFoldDB" id="A0A0F9MIW7"/>
<name>A0A0F9MIW7_9ZZZZ</name>
<comment type="caution">
    <text evidence="1">The sequence shown here is derived from an EMBL/GenBank/DDBJ whole genome shotgun (WGS) entry which is preliminary data.</text>
</comment>
<reference evidence="1" key="1">
    <citation type="journal article" date="2015" name="Nature">
        <title>Complex archaea that bridge the gap between prokaryotes and eukaryotes.</title>
        <authorList>
            <person name="Spang A."/>
            <person name="Saw J.H."/>
            <person name="Jorgensen S.L."/>
            <person name="Zaremba-Niedzwiedzka K."/>
            <person name="Martijn J."/>
            <person name="Lind A.E."/>
            <person name="van Eijk R."/>
            <person name="Schleper C."/>
            <person name="Guy L."/>
            <person name="Ettema T.J."/>
        </authorList>
    </citation>
    <scope>NUCLEOTIDE SEQUENCE</scope>
</reference>
<protein>
    <submittedName>
        <fullName evidence="1">Uncharacterized protein</fullName>
    </submittedName>
</protein>
<sequence length="131" mass="14198">MEFVSGALGLTQAYLGIMGAGRQKQVDKAQTELSYLDNLEKIRRRKFEQEQTQGTALAFSEASGVRHTGGSTAQGFLDTMAGEFKKEIDWMQKFADEARRLGHKRASVAHRTGVTGAITGGVQTGAAIYSI</sequence>
<accession>A0A0F9MIW7</accession>
<gene>
    <name evidence="1" type="ORF">LCGC14_1377710</name>
</gene>
<organism evidence="1">
    <name type="scientific">marine sediment metagenome</name>
    <dbReference type="NCBI Taxonomy" id="412755"/>
    <lineage>
        <taxon>unclassified sequences</taxon>
        <taxon>metagenomes</taxon>
        <taxon>ecological metagenomes</taxon>
    </lineage>
</organism>
<evidence type="ECO:0000313" key="1">
    <source>
        <dbReference type="EMBL" id="KKM76680.1"/>
    </source>
</evidence>